<feature type="region of interest" description="Disordered" evidence="1">
    <location>
        <begin position="231"/>
        <end position="316"/>
    </location>
</feature>
<dbReference type="PROSITE" id="PS51792">
    <property type="entry name" value="YIPPEE"/>
    <property type="match status" value="3"/>
</dbReference>
<feature type="compositionally biased region" description="Polar residues" evidence="1">
    <location>
        <begin position="104"/>
        <end position="123"/>
    </location>
</feature>
<dbReference type="OrthoDB" id="1302718at2759"/>
<feature type="domain" description="Yippee" evidence="2">
    <location>
        <begin position="809"/>
        <end position="907"/>
    </location>
</feature>
<reference evidence="3 4" key="1">
    <citation type="submission" date="2020-09" db="EMBL/GenBank/DDBJ databases">
        <title>De no assembly of potato wild relative species, Solanum commersonii.</title>
        <authorList>
            <person name="Cho K."/>
        </authorList>
    </citation>
    <scope>NUCLEOTIDE SEQUENCE [LARGE SCALE GENOMIC DNA]</scope>
    <source>
        <strain evidence="3">LZ3.2</strain>
        <tissue evidence="3">Leaf</tissue>
    </source>
</reference>
<feature type="compositionally biased region" description="Low complexity" evidence="1">
    <location>
        <begin position="35"/>
        <end position="56"/>
    </location>
</feature>
<feature type="region of interest" description="Disordered" evidence="1">
    <location>
        <begin position="35"/>
        <end position="134"/>
    </location>
</feature>
<dbReference type="AlphaFoldDB" id="A0A9J5YT49"/>
<feature type="compositionally biased region" description="Low complexity" evidence="1">
    <location>
        <begin position="73"/>
        <end position="82"/>
    </location>
</feature>
<evidence type="ECO:0000313" key="4">
    <source>
        <dbReference type="Proteomes" id="UP000824120"/>
    </source>
</evidence>
<feature type="compositionally biased region" description="Polar residues" evidence="1">
    <location>
        <begin position="1109"/>
        <end position="1124"/>
    </location>
</feature>
<keyword evidence="4" id="KW-1185">Reference proteome</keyword>
<dbReference type="Proteomes" id="UP000824120">
    <property type="component" value="Chromosome 6"/>
</dbReference>
<feature type="region of interest" description="Disordered" evidence="1">
    <location>
        <begin position="633"/>
        <end position="664"/>
    </location>
</feature>
<feature type="compositionally biased region" description="Basic and acidic residues" evidence="1">
    <location>
        <begin position="728"/>
        <end position="752"/>
    </location>
</feature>
<feature type="compositionally biased region" description="Polar residues" evidence="1">
    <location>
        <begin position="965"/>
        <end position="981"/>
    </location>
</feature>
<proteinExistence type="predicted"/>
<organism evidence="3 4">
    <name type="scientific">Solanum commersonii</name>
    <name type="common">Commerson's wild potato</name>
    <name type="synonym">Commerson's nightshade</name>
    <dbReference type="NCBI Taxonomy" id="4109"/>
    <lineage>
        <taxon>Eukaryota</taxon>
        <taxon>Viridiplantae</taxon>
        <taxon>Streptophyta</taxon>
        <taxon>Embryophyta</taxon>
        <taxon>Tracheophyta</taxon>
        <taxon>Spermatophyta</taxon>
        <taxon>Magnoliopsida</taxon>
        <taxon>eudicotyledons</taxon>
        <taxon>Gunneridae</taxon>
        <taxon>Pentapetalae</taxon>
        <taxon>asterids</taxon>
        <taxon>lamiids</taxon>
        <taxon>Solanales</taxon>
        <taxon>Solanaceae</taxon>
        <taxon>Solanoideae</taxon>
        <taxon>Solaneae</taxon>
        <taxon>Solanum</taxon>
    </lineage>
</organism>
<evidence type="ECO:0000313" key="3">
    <source>
        <dbReference type="EMBL" id="KAG5602967.1"/>
    </source>
</evidence>
<feature type="compositionally biased region" description="Basic and acidic residues" evidence="1">
    <location>
        <begin position="638"/>
        <end position="653"/>
    </location>
</feature>
<feature type="compositionally biased region" description="Polar residues" evidence="1">
    <location>
        <begin position="999"/>
        <end position="1014"/>
    </location>
</feature>
<evidence type="ECO:0000259" key="2">
    <source>
        <dbReference type="PROSITE" id="PS51792"/>
    </source>
</evidence>
<dbReference type="PANTHER" id="PTHR47883">
    <property type="entry name" value="YIPPEE DOMAIN-CONTAINING PROTEIN"/>
    <property type="match status" value="1"/>
</dbReference>
<feature type="compositionally biased region" description="Polar residues" evidence="1">
    <location>
        <begin position="1043"/>
        <end position="1055"/>
    </location>
</feature>
<feature type="compositionally biased region" description="Polar residues" evidence="1">
    <location>
        <begin position="1131"/>
        <end position="1146"/>
    </location>
</feature>
<comment type="caution">
    <text evidence="3">The sequence shown here is derived from an EMBL/GenBank/DDBJ whole genome shotgun (WGS) entry which is preliminary data.</text>
</comment>
<gene>
    <name evidence="3" type="ORF">H5410_034337</name>
</gene>
<dbReference type="PANTHER" id="PTHR47883:SF12">
    <property type="entry name" value="SEA DOMAIN-CONTAINING PROTEIN"/>
    <property type="match status" value="1"/>
</dbReference>
<feature type="compositionally biased region" description="Gly residues" evidence="1">
    <location>
        <begin position="983"/>
        <end position="998"/>
    </location>
</feature>
<feature type="compositionally biased region" description="Low complexity" evidence="1">
    <location>
        <begin position="454"/>
        <end position="485"/>
    </location>
</feature>
<feature type="compositionally biased region" description="Polar residues" evidence="1">
    <location>
        <begin position="307"/>
        <end position="316"/>
    </location>
</feature>
<feature type="compositionally biased region" description="Polar residues" evidence="1">
    <location>
        <begin position="1063"/>
        <end position="1102"/>
    </location>
</feature>
<sequence length="1175" mass="126860">MFRNRVTLRSYILGSAYRRGLNQVGGANAQVGGPNAQVGGANAHVGGANAQDGGPNNDKDGGPNDQDGDANDQDGGPNDQDGCANDQDGGPNEQVPNEHDYQDVGTNEQNADQDGGANEQNADQDGGANDRDNIDENADADILLIQNAIILGEVDDLVNGGYNVKEAQNEQYIKDGMTLAKAYCANCKKLLGWKLIAASQQSRSCRVGGFYLTLKEVSFFDNVMLHDQKRRDNEQNVDQGGGANEQNVYQGGGANAQNVDQGEGANEQNVDQGGGANEQNVDQGGGANEQNVDQGGDANEPNVDQDGGTNEQNVVQDGGANEQNVVQDGGANEKNELTCVLQGIFTDMFNVEVPENESYHQLLEGNTVVDTFCVNCRDRLGWKFIAVPQGSRYEEGQFLMMLEKLTYPNGQNLDPYEENVDQDGGPSEENVDQDGGPNEENVDQAGGPNEENVDQAGGANEENNNNQAGGANEENNNNQDGGANEENADNQDGGANNEENVDNQDGGGDQPLKASYILQQLYSDGTDSNIISSFREIFFMEFLLISIFFNLRYVYTFFCCLSLIYTCRININIANVSNYLGTTVAKTYCSKCEKMIGWRIIAVTQPSEYIKEGRFCMRLDKLSFSNNEQLIRPIQEQNVRDNEENADQERDTTEGYGDSTEEEMSANIEQNVDQDGGLDDDISNYLMHLLRHDQGGGGNEQNHDQDGGLNEQTLDQVVGANQQNVDQHGGDKEQNHDKDRGANEQTVDKDGGANEQNNLPEYNHIPSVHYLYYRHCRTQVATIQADTPTLPILSRLRVGVPEDEDTIISWDNVTLLDLLLGGKNEQAPNDQDGDDIENSRFFTKVFNVEVAEDEQYNPVLNGMNLATTYCGKCRTPLGWRVIAVSEPSRSHKVGGFYMRLKWLHEMNHDKYRDRTEGYGDSTEQEVGANEPNFYQDGDTTEGYGDSTEPEVGANEPNFDQDGGVNEQNFDQDGGVNEQNADQHGGGNEQNVGQDGGGNEQNTDQLGGGNEQNADQHGGGNEQTVGQDGGANEQNADQHGGGNEQTVRQDGGSNEQTADEHGGSNEQNVGQDGGANEQNADQHGGRNEQTVGQDGGANEQNADQHGGGNEQTVGQDGGANEQNADQHGGGNEQTVGQDGGANEQNADQHGGGNEQAVGQDGGGNEQTADEHGGSNE</sequence>
<feature type="compositionally biased region" description="Polar residues" evidence="1">
    <location>
        <begin position="1021"/>
        <end position="1036"/>
    </location>
</feature>
<protein>
    <recommendedName>
        <fullName evidence="2">Yippee domain-containing protein</fullName>
    </recommendedName>
</protein>
<feature type="region of interest" description="Disordered" evidence="1">
    <location>
        <begin position="913"/>
        <end position="1175"/>
    </location>
</feature>
<evidence type="ECO:0000256" key="1">
    <source>
        <dbReference type="SAM" id="MobiDB-lite"/>
    </source>
</evidence>
<dbReference type="InterPro" id="IPR034751">
    <property type="entry name" value="Yippee"/>
</dbReference>
<feature type="compositionally biased region" description="Polar residues" evidence="1">
    <location>
        <begin position="244"/>
        <end position="293"/>
    </location>
</feature>
<feature type="region of interest" description="Disordered" evidence="1">
    <location>
        <begin position="410"/>
        <end position="509"/>
    </location>
</feature>
<feature type="compositionally biased region" description="Gly residues" evidence="1">
    <location>
        <begin position="1148"/>
        <end position="1163"/>
    </location>
</feature>
<name>A0A9J5YT49_SOLCO</name>
<feature type="domain" description="Yippee" evidence="2">
    <location>
        <begin position="313"/>
        <end position="409"/>
    </location>
</feature>
<feature type="domain" description="Yippee" evidence="2">
    <location>
        <begin position="520"/>
        <end position="626"/>
    </location>
</feature>
<accession>A0A9J5YT49</accession>
<dbReference type="EMBL" id="JACXVP010000006">
    <property type="protein sequence ID" value="KAG5602967.1"/>
    <property type="molecule type" value="Genomic_DNA"/>
</dbReference>
<feature type="region of interest" description="Disordered" evidence="1">
    <location>
        <begin position="724"/>
        <end position="761"/>
    </location>
</feature>